<dbReference type="Proteomes" id="UP001281614">
    <property type="component" value="Unassembled WGS sequence"/>
</dbReference>
<evidence type="ECO:0000313" key="2">
    <source>
        <dbReference type="Proteomes" id="UP001281614"/>
    </source>
</evidence>
<reference evidence="1" key="1">
    <citation type="submission" date="2023-02" db="EMBL/GenBank/DDBJ databases">
        <title>Colletotrichum kahawae CIFC_Que2 genome sequencing and assembly.</title>
        <authorList>
            <person name="Baroncelli R."/>
        </authorList>
    </citation>
    <scope>NUCLEOTIDE SEQUENCE</scope>
    <source>
        <strain evidence="1">CIFC_Que2</strain>
    </source>
</reference>
<dbReference type="AlphaFoldDB" id="A0AAD9YI17"/>
<dbReference type="EMBL" id="VYYT01000112">
    <property type="protein sequence ID" value="KAK2769271.1"/>
    <property type="molecule type" value="Genomic_DNA"/>
</dbReference>
<keyword evidence="2" id="KW-1185">Reference proteome</keyword>
<evidence type="ECO:0000313" key="1">
    <source>
        <dbReference type="EMBL" id="KAK2769271.1"/>
    </source>
</evidence>
<sequence length="65" mass="7294">MVVSVVLVVLGDDAVQSASLILRDGGTNRRREKKLLGRRSRVRVEESRLQAGGFLCWQWNPGDWG</sequence>
<accession>A0AAD9YI17</accession>
<comment type="caution">
    <text evidence="1">The sequence shown here is derived from an EMBL/GenBank/DDBJ whole genome shotgun (WGS) entry which is preliminary data.</text>
</comment>
<organism evidence="1 2">
    <name type="scientific">Colletotrichum kahawae</name>
    <name type="common">Coffee berry disease fungus</name>
    <dbReference type="NCBI Taxonomy" id="34407"/>
    <lineage>
        <taxon>Eukaryota</taxon>
        <taxon>Fungi</taxon>
        <taxon>Dikarya</taxon>
        <taxon>Ascomycota</taxon>
        <taxon>Pezizomycotina</taxon>
        <taxon>Sordariomycetes</taxon>
        <taxon>Hypocreomycetidae</taxon>
        <taxon>Glomerellales</taxon>
        <taxon>Glomerellaceae</taxon>
        <taxon>Colletotrichum</taxon>
        <taxon>Colletotrichum gloeosporioides species complex</taxon>
    </lineage>
</organism>
<protein>
    <submittedName>
        <fullName evidence="1">Uncharacterized protein</fullName>
    </submittedName>
</protein>
<proteinExistence type="predicted"/>
<name>A0AAD9YI17_COLKA</name>
<gene>
    <name evidence="1" type="ORF">CKAH01_00878</name>
</gene>